<evidence type="ECO:0000256" key="4">
    <source>
        <dbReference type="ARBA" id="ARBA00022676"/>
    </source>
</evidence>
<evidence type="ECO:0000256" key="8">
    <source>
        <dbReference type="ARBA" id="ARBA00022989"/>
    </source>
</evidence>
<dbReference type="Pfam" id="PF17039">
    <property type="entry name" value="Glyco_tran_10_N"/>
    <property type="match status" value="1"/>
</dbReference>
<keyword evidence="10 12" id="KW-0472">Membrane</keyword>
<evidence type="ECO:0000256" key="11">
    <source>
        <dbReference type="ARBA" id="ARBA00023180"/>
    </source>
</evidence>
<dbReference type="STRING" id="1965070.A0A443RMY0"/>
<evidence type="ECO:0000259" key="14">
    <source>
        <dbReference type="Pfam" id="PF17039"/>
    </source>
</evidence>
<keyword evidence="4 12" id="KW-0328">Glycosyltransferase</keyword>
<evidence type="ECO:0000256" key="9">
    <source>
        <dbReference type="ARBA" id="ARBA00023034"/>
    </source>
</evidence>
<keyword evidence="5 12" id="KW-0808">Transferase</keyword>
<comment type="caution">
    <text evidence="15">The sequence shown here is derived from an EMBL/GenBank/DDBJ whole genome shotgun (WGS) entry which is preliminary data.</text>
</comment>
<feature type="transmembrane region" description="Helical" evidence="12">
    <location>
        <begin position="9"/>
        <end position="28"/>
    </location>
</feature>
<keyword evidence="9 12" id="KW-0333">Golgi apparatus</keyword>
<comment type="subcellular location">
    <subcellularLocation>
        <location evidence="1 12">Golgi apparatus</location>
        <location evidence="1 12">Golgi stack membrane</location>
        <topology evidence="1 12">Single-pass type II membrane protein</topology>
    </subcellularLocation>
</comment>
<proteinExistence type="inferred from homology"/>
<dbReference type="InterPro" id="IPR031481">
    <property type="entry name" value="Glyco_tran_10_N"/>
</dbReference>
<evidence type="ECO:0000313" key="15">
    <source>
        <dbReference type="EMBL" id="RWS16646.1"/>
    </source>
</evidence>
<name>A0A443RMY0_9ACAR</name>
<evidence type="ECO:0000256" key="2">
    <source>
        <dbReference type="ARBA" id="ARBA00004922"/>
    </source>
</evidence>
<dbReference type="Pfam" id="PF00852">
    <property type="entry name" value="Glyco_transf_10"/>
    <property type="match status" value="1"/>
</dbReference>
<dbReference type="EC" id="2.4.1.-" evidence="12"/>
<evidence type="ECO:0000256" key="5">
    <source>
        <dbReference type="ARBA" id="ARBA00022679"/>
    </source>
</evidence>
<dbReference type="Proteomes" id="UP000285301">
    <property type="component" value="Unassembled WGS sequence"/>
</dbReference>
<accession>A0A443RMY0</accession>
<protein>
    <recommendedName>
        <fullName evidence="12">Fucosyltransferase</fullName>
        <ecNumber evidence="12">2.4.1.-</ecNumber>
    </recommendedName>
</protein>
<keyword evidence="7" id="KW-0735">Signal-anchor</keyword>
<dbReference type="InterPro" id="IPR038577">
    <property type="entry name" value="GT10-like_C_sf"/>
</dbReference>
<evidence type="ECO:0000256" key="7">
    <source>
        <dbReference type="ARBA" id="ARBA00022968"/>
    </source>
</evidence>
<evidence type="ECO:0000256" key="12">
    <source>
        <dbReference type="RuleBase" id="RU003832"/>
    </source>
</evidence>
<evidence type="ECO:0000313" key="16">
    <source>
        <dbReference type="Proteomes" id="UP000285301"/>
    </source>
</evidence>
<gene>
    <name evidence="15" type="ORF">B4U79_07385</name>
</gene>
<dbReference type="UniPathway" id="UPA00378"/>
<dbReference type="Gene3D" id="3.40.50.11660">
    <property type="entry name" value="Glycosyl transferase family 10, C-terminal domain"/>
    <property type="match status" value="1"/>
</dbReference>
<dbReference type="PANTHER" id="PTHR48438:SF1">
    <property type="entry name" value="ALPHA-(1,3)-FUCOSYLTRANSFERASE C-RELATED"/>
    <property type="match status" value="1"/>
</dbReference>
<organism evidence="15 16">
    <name type="scientific">Dinothrombium tinctorium</name>
    <dbReference type="NCBI Taxonomy" id="1965070"/>
    <lineage>
        <taxon>Eukaryota</taxon>
        <taxon>Metazoa</taxon>
        <taxon>Ecdysozoa</taxon>
        <taxon>Arthropoda</taxon>
        <taxon>Chelicerata</taxon>
        <taxon>Arachnida</taxon>
        <taxon>Acari</taxon>
        <taxon>Acariformes</taxon>
        <taxon>Trombidiformes</taxon>
        <taxon>Prostigmata</taxon>
        <taxon>Anystina</taxon>
        <taxon>Parasitengona</taxon>
        <taxon>Trombidioidea</taxon>
        <taxon>Trombidiidae</taxon>
        <taxon>Dinothrombium</taxon>
    </lineage>
</organism>
<reference evidence="15 16" key="1">
    <citation type="journal article" date="2018" name="Gigascience">
        <title>Genomes of trombidid mites reveal novel predicted allergens and laterally-transferred genes associated with secondary metabolism.</title>
        <authorList>
            <person name="Dong X."/>
            <person name="Chaisiri K."/>
            <person name="Xia D."/>
            <person name="Armstrong S.D."/>
            <person name="Fang Y."/>
            <person name="Donnelly M.J."/>
            <person name="Kadowaki T."/>
            <person name="McGarry J.W."/>
            <person name="Darby A.C."/>
            <person name="Makepeace B.L."/>
        </authorList>
    </citation>
    <scope>NUCLEOTIDE SEQUENCE [LARGE SCALE GENOMIC DNA]</scope>
    <source>
        <strain evidence="15">UoL-WK</strain>
    </source>
</reference>
<evidence type="ECO:0000256" key="6">
    <source>
        <dbReference type="ARBA" id="ARBA00022692"/>
    </source>
</evidence>
<dbReference type="GO" id="GO:0008417">
    <property type="term" value="F:fucosyltransferase activity"/>
    <property type="evidence" value="ECO:0007669"/>
    <property type="project" value="InterPro"/>
</dbReference>
<feature type="domain" description="Fucosyltransferase C-terminal" evidence="13">
    <location>
        <begin position="243"/>
        <end position="417"/>
    </location>
</feature>
<feature type="domain" description="Fucosyltransferase N-terminal" evidence="14">
    <location>
        <begin position="143"/>
        <end position="222"/>
    </location>
</feature>
<evidence type="ECO:0000256" key="3">
    <source>
        <dbReference type="ARBA" id="ARBA00008919"/>
    </source>
</evidence>
<dbReference type="OrthoDB" id="427096at2759"/>
<evidence type="ECO:0000259" key="13">
    <source>
        <dbReference type="Pfam" id="PF00852"/>
    </source>
</evidence>
<dbReference type="InterPro" id="IPR001503">
    <property type="entry name" value="Glyco_trans_10"/>
</dbReference>
<comment type="similarity">
    <text evidence="3 12">Belongs to the glycosyltransferase 10 family.</text>
</comment>
<keyword evidence="6 12" id="KW-0812">Transmembrane</keyword>
<comment type="pathway">
    <text evidence="2">Protein modification; protein glycosylation.</text>
</comment>
<evidence type="ECO:0000256" key="10">
    <source>
        <dbReference type="ARBA" id="ARBA00023136"/>
    </source>
</evidence>
<dbReference type="PANTHER" id="PTHR48438">
    <property type="entry name" value="ALPHA-(1,3)-FUCOSYLTRANSFERASE C-RELATED"/>
    <property type="match status" value="1"/>
</dbReference>
<dbReference type="SUPFAM" id="SSF53756">
    <property type="entry name" value="UDP-Glycosyltransferase/glycogen phosphorylase"/>
    <property type="match status" value="1"/>
</dbReference>
<dbReference type="InterPro" id="IPR055270">
    <property type="entry name" value="Glyco_tran_10_C"/>
</dbReference>
<dbReference type="GO" id="GO:0032580">
    <property type="term" value="C:Golgi cisterna membrane"/>
    <property type="evidence" value="ECO:0007669"/>
    <property type="project" value="UniProtKB-SubCell"/>
</dbReference>
<sequence>MRRIRLRRAIFILFLVSFTSFLIFSAWINVSKHYAIRFILSGNENAKANRGEDGLRFYQLDSELQLPWFFANGSLRPNVKSSKYQNLTLFPNEASFHNDRIINQLMYIPSEYNEQKQKFKRILLNLDGGGWNLRDLNLGQSVFRECPVNSCELTADSDLAEMVDAIIFKDRFIMPKHRRPNYQIWILYLLECPLHTQSFHEADNFINWTATYRHDSDIVTPYEKFVYYGKNHLVNKTKRNYAKGKMKKVAWFVSNCGAKNNRLKYAKELKKYIDVDIFGSCGDKICSRSRQTNCFEMLRKSYKFYLAFENSNCRDYITEKFYVNALRNDVIPIAMGAHPGDYERSAPKNSYIHVDQFDSPQQLAEYLHLLDRNDTLYNAYFEWKDSGEFINTFFWCRLCALLHSNYKPKVYKHLNDWWANSMICKFREQNFKWEDHLKDAFPQ</sequence>
<keyword evidence="8 12" id="KW-1133">Transmembrane helix</keyword>
<dbReference type="AlphaFoldDB" id="A0A443RMY0"/>
<dbReference type="FunFam" id="3.40.50.11660:FF:000004">
    <property type="entry name" value="Glycoprotein 3-alpha-L-fucosyltransferase A"/>
    <property type="match status" value="1"/>
</dbReference>
<dbReference type="EMBL" id="NCKU01000195">
    <property type="protein sequence ID" value="RWS16646.1"/>
    <property type="molecule type" value="Genomic_DNA"/>
</dbReference>
<evidence type="ECO:0000256" key="1">
    <source>
        <dbReference type="ARBA" id="ARBA00004447"/>
    </source>
</evidence>
<keyword evidence="16" id="KW-1185">Reference proteome</keyword>
<keyword evidence="11" id="KW-0325">Glycoprotein</keyword>